<dbReference type="EMBL" id="DAAXQP010000002">
    <property type="protein sequence ID" value="HAG2208880.1"/>
    <property type="molecule type" value="Genomic_DNA"/>
</dbReference>
<organism evidence="2">
    <name type="scientific">Salmonella enterica</name>
    <name type="common">Salmonella choleraesuis</name>
    <dbReference type="NCBI Taxonomy" id="28901"/>
    <lineage>
        <taxon>Bacteria</taxon>
        <taxon>Pseudomonadati</taxon>
        <taxon>Pseudomonadota</taxon>
        <taxon>Gammaproteobacteria</taxon>
        <taxon>Enterobacterales</taxon>
        <taxon>Enterobacteriaceae</taxon>
        <taxon>Salmonella</taxon>
    </lineage>
</organism>
<proteinExistence type="predicted"/>
<name>A0A759WBT2_SALER</name>
<accession>A0A759WBT2</accession>
<protein>
    <submittedName>
        <fullName evidence="2">Uncharacterized protein</fullName>
    </submittedName>
</protein>
<dbReference type="AlphaFoldDB" id="A0A759WBT2"/>
<sequence length="569" mass="61475">MPYIDITSMGGEMPRIIPAMLPDHAATLAENCHFRFGVVTPGVEESGTGKRFNFQPQTIFHYRDDFWFAWSGLTDVIRSPVAQDPYGRVYYTDGKYPKVTGSAIATGGDDNYPAAFFRLGVPAPESAISCTVSGPAPVVTAPDRTKTAVNAKAGETGTPAPSSDAPPPEDDHTEDETRFYTQTFVTAYGEEGPPGPQSPELTVKQGGSVDLTLQPPPLQNSNITRRRIYRSVSGGGNADFLLVTELDAGVLSFHDDLPAAQLGPALATWHYVMPPDNMTGLCMMANGIAAGFAGNEVMFSEAFLPYAWPDSYRQTTEEDIVAVAPVGTALVVATKGQPYLFSGVSPSNISGMKLPQMQACVSRRSMVVMDGFVMYAGTGGLVSVDGNGNAINATEKIISSEQWNSQFNPSSICANLYRGEYVARYTKPDGSTGVFIFSPQDMDIRHMNTSFDAAYHQSESDTLYLVRGEALLIFQGGVKPVPLRWRSKTFIARENTGFSCLRIKAPYPERVGISVFADGQPVIQLPPGSLRRSVLKLPPVTGTEWAIEVSGFGQVERMTLSTSMTEMPA</sequence>
<comment type="caution">
    <text evidence="2">The sequence shown here is derived from an EMBL/GenBank/DDBJ whole genome shotgun (WGS) entry which is preliminary data.</text>
</comment>
<feature type="region of interest" description="Disordered" evidence="1">
    <location>
        <begin position="149"/>
        <end position="175"/>
    </location>
</feature>
<reference evidence="2" key="1">
    <citation type="journal article" date="2018" name="Genome Biol.">
        <title>SKESA: strategic k-mer extension for scrupulous assemblies.</title>
        <authorList>
            <person name="Souvorov A."/>
            <person name="Agarwala R."/>
            <person name="Lipman D.J."/>
        </authorList>
    </citation>
    <scope>NUCLEOTIDE SEQUENCE</scope>
    <source>
        <strain evidence="2">MA.CK_98/00005752</strain>
    </source>
</reference>
<evidence type="ECO:0000313" key="2">
    <source>
        <dbReference type="EMBL" id="HAG2208880.1"/>
    </source>
</evidence>
<reference evidence="2" key="2">
    <citation type="submission" date="2020-02" db="EMBL/GenBank/DDBJ databases">
        <authorList>
            <consortium name="NCBI Pathogen Detection Project"/>
        </authorList>
    </citation>
    <scope>NUCLEOTIDE SEQUENCE</scope>
    <source>
        <strain evidence="2">MA.CK_98/00005752</strain>
    </source>
</reference>
<evidence type="ECO:0000256" key="1">
    <source>
        <dbReference type="SAM" id="MobiDB-lite"/>
    </source>
</evidence>
<gene>
    <name evidence="2" type="ORF">G8V49_001087</name>
</gene>